<name>A0A427XJ08_9TREE</name>
<gene>
    <name evidence="3" type="ORF">EHS24_001792</name>
</gene>
<dbReference type="InterPro" id="IPR051209">
    <property type="entry name" value="FAD-bind_Monooxygenase_sf"/>
</dbReference>
<comment type="caution">
    <text evidence="3">The sequence shown here is derived from an EMBL/GenBank/DDBJ whole genome shotgun (WGS) entry which is preliminary data.</text>
</comment>
<evidence type="ECO:0000313" key="3">
    <source>
        <dbReference type="EMBL" id="RSH78871.1"/>
    </source>
</evidence>
<dbReference type="PANTHER" id="PTHR42877:SF12">
    <property type="entry name" value="MONOOXYGENASE"/>
    <property type="match status" value="1"/>
</dbReference>
<evidence type="ECO:0000256" key="2">
    <source>
        <dbReference type="SAM" id="MobiDB-lite"/>
    </source>
</evidence>
<dbReference type="PANTHER" id="PTHR42877">
    <property type="entry name" value="L-ORNITHINE N(5)-MONOOXYGENASE-RELATED"/>
    <property type="match status" value="1"/>
</dbReference>
<dbReference type="Pfam" id="PF13450">
    <property type="entry name" value="NAD_binding_8"/>
    <property type="match status" value="1"/>
</dbReference>
<evidence type="ECO:0000256" key="1">
    <source>
        <dbReference type="ARBA" id="ARBA00010139"/>
    </source>
</evidence>
<dbReference type="Proteomes" id="UP000279236">
    <property type="component" value="Unassembled WGS sequence"/>
</dbReference>
<feature type="compositionally biased region" description="Polar residues" evidence="2">
    <location>
        <begin position="1"/>
        <end position="27"/>
    </location>
</feature>
<dbReference type="AlphaFoldDB" id="A0A427XJ08"/>
<dbReference type="Gene3D" id="3.50.50.60">
    <property type="entry name" value="FAD/NAD(P)-binding domain"/>
    <property type="match status" value="2"/>
</dbReference>
<protein>
    <recommendedName>
        <fullName evidence="5">FAD/NAD(P)-binding domain-containing protein</fullName>
    </recommendedName>
</protein>
<keyword evidence="4" id="KW-1185">Reference proteome</keyword>
<dbReference type="InterPro" id="IPR036188">
    <property type="entry name" value="FAD/NAD-bd_sf"/>
</dbReference>
<accession>A0A427XJ08</accession>
<evidence type="ECO:0000313" key="4">
    <source>
        <dbReference type="Proteomes" id="UP000279236"/>
    </source>
</evidence>
<dbReference type="GeneID" id="39586335"/>
<comment type="similarity">
    <text evidence="1">Belongs to the FAD-binding monooxygenase family.</text>
</comment>
<dbReference type="RefSeq" id="XP_028474018.1">
    <property type="nucleotide sequence ID" value="XM_028617555.1"/>
</dbReference>
<feature type="region of interest" description="Disordered" evidence="2">
    <location>
        <begin position="1"/>
        <end position="36"/>
    </location>
</feature>
<dbReference type="OrthoDB" id="66881at2759"/>
<evidence type="ECO:0008006" key="5">
    <source>
        <dbReference type="Google" id="ProtNLM"/>
    </source>
</evidence>
<reference evidence="3 4" key="1">
    <citation type="submission" date="2018-11" db="EMBL/GenBank/DDBJ databases">
        <title>Genome sequence of Apiotrichum porosum DSM 27194.</title>
        <authorList>
            <person name="Aliyu H."/>
            <person name="Gorte O."/>
            <person name="Ochsenreither K."/>
        </authorList>
    </citation>
    <scope>NUCLEOTIDE SEQUENCE [LARGE SCALE GENOMIC DNA]</scope>
    <source>
        <strain evidence="3 4">DSM 27194</strain>
    </source>
</reference>
<proteinExistence type="inferred from homology"/>
<dbReference type="SUPFAM" id="SSF51905">
    <property type="entry name" value="FAD/NAD(P)-binding domain"/>
    <property type="match status" value="2"/>
</dbReference>
<sequence length="609" mass="67448">MTVNAPATSNGNGATARTAPLSKTEQMGPNGDAEAIGYEIPDVPMGTRRKVRVVTIGGGASGINLAYQIQKHMENVEHVVYERNPELGGTWYENTYPGCACDVPSHAYQFSFHPSTEWTHFYSGSKEINEYMNSIVDAYALRDQFKVEHEVLAAHWDDGEAKWVVKVKGPDGVEFEDRADFLVNGSGVLNKWKWPAIEGIHDFKGHLVHTAQWDSSYDYKGKRIAVIGVGSSAVQCIPHLRTEVEHMTCFIRSGAWIMPMGAAAALAGPGGANKAYTAEEKKRWAENPAEFLQYRKDVEDAVNSRFRMYLKDTPEQAMAINVGAADMRARLAKKPELAELLVPKFDPGCRRLTPGNGFLEALCEDNVDVVTSGIVRITPTGLVTADGREVAVDAIVCATGFDTSYLPRMPFIGKNGADLHKRWSEGVTEAYMSLMVPEYPNYFISAGPAGPVAHGSVSQVIERLSIYMLKCISKMQAEGIRAIAPRADRTRQINIHRNALMPKTAWGSGGCSSWYKGGTVDAPVVAIHAGSKHHFLEMIKEPRFEDMDIEYEAQSPFAYLGNGFSLMELEPGNDLSWYVTDPFTQNIPWSRESYKTYKRWEPEAEKNKA</sequence>
<dbReference type="STRING" id="105984.A0A427XJ08"/>
<organism evidence="3 4">
    <name type="scientific">Apiotrichum porosum</name>
    <dbReference type="NCBI Taxonomy" id="105984"/>
    <lineage>
        <taxon>Eukaryota</taxon>
        <taxon>Fungi</taxon>
        <taxon>Dikarya</taxon>
        <taxon>Basidiomycota</taxon>
        <taxon>Agaricomycotina</taxon>
        <taxon>Tremellomycetes</taxon>
        <taxon>Trichosporonales</taxon>
        <taxon>Trichosporonaceae</taxon>
        <taxon>Apiotrichum</taxon>
    </lineage>
</organism>
<dbReference type="EMBL" id="RSCE01000011">
    <property type="protein sequence ID" value="RSH78871.1"/>
    <property type="molecule type" value="Genomic_DNA"/>
</dbReference>